<dbReference type="EMBL" id="OZ035830">
    <property type="protein sequence ID" value="CAL1612652.1"/>
    <property type="molecule type" value="Genomic_DNA"/>
</dbReference>
<dbReference type="PANTHER" id="PTHR46114">
    <property type="entry name" value="APPLE DOMAIN-CONTAINING PROTEIN"/>
    <property type="match status" value="1"/>
</dbReference>
<sequence length="87" mass="10377">MSDEQGERFHQDMRHMEERYQGRWDAVIMADYCWSLKGDNPAAAHTRESKKRRFMPQMKPGSALEREALGDRRNNDAHKQDEQKKKK</sequence>
<reference evidence="2 3" key="1">
    <citation type="submission" date="2024-04" db="EMBL/GenBank/DDBJ databases">
        <authorList>
            <person name="Waldvogel A.-M."/>
            <person name="Schoenle A."/>
        </authorList>
    </citation>
    <scope>NUCLEOTIDE SEQUENCE [LARGE SCALE GENOMIC DNA]</scope>
</reference>
<keyword evidence="3" id="KW-1185">Reference proteome</keyword>
<evidence type="ECO:0000313" key="3">
    <source>
        <dbReference type="Proteomes" id="UP001497482"/>
    </source>
</evidence>
<gene>
    <name evidence="2" type="ORF">KC01_LOCUS38956</name>
</gene>
<name>A0AAV2MH85_KNICA</name>
<feature type="region of interest" description="Disordered" evidence="1">
    <location>
        <begin position="38"/>
        <end position="87"/>
    </location>
</feature>
<dbReference type="Proteomes" id="UP001497482">
    <property type="component" value="Chromosome 8"/>
</dbReference>
<accession>A0AAV2MH85</accession>
<proteinExistence type="predicted"/>
<feature type="compositionally biased region" description="Basic and acidic residues" evidence="1">
    <location>
        <begin position="64"/>
        <end position="87"/>
    </location>
</feature>
<evidence type="ECO:0000313" key="2">
    <source>
        <dbReference type="EMBL" id="CAL1612652.1"/>
    </source>
</evidence>
<dbReference type="AlphaFoldDB" id="A0AAV2MH85"/>
<evidence type="ECO:0000256" key="1">
    <source>
        <dbReference type="SAM" id="MobiDB-lite"/>
    </source>
</evidence>
<protein>
    <submittedName>
        <fullName evidence="2">Uncharacterized protein</fullName>
    </submittedName>
</protein>
<dbReference type="PANTHER" id="PTHR46114:SF1">
    <property type="entry name" value="ZAD DOMAIN-CONTAINING PROTEIN"/>
    <property type="match status" value="1"/>
</dbReference>
<organism evidence="2 3">
    <name type="scientific">Knipowitschia caucasica</name>
    <name type="common">Caucasian dwarf goby</name>
    <name type="synonym">Pomatoschistus caucasicus</name>
    <dbReference type="NCBI Taxonomy" id="637954"/>
    <lineage>
        <taxon>Eukaryota</taxon>
        <taxon>Metazoa</taxon>
        <taxon>Chordata</taxon>
        <taxon>Craniata</taxon>
        <taxon>Vertebrata</taxon>
        <taxon>Euteleostomi</taxon>
        <taxon>Actinopterygii</taxon>
        <taxon>Neopterygii</taxon>
        <taxon>Teleostei</taxon>
        <taxon>Neoteleostei</taxon>
        <taxon>Acanthomorphata</taxon>
        <taxon>Gobiaria</taxon>
        <taxon>Gobiiformes</taxon>
        <taxon>Gobioidei</taxon>
        <taxon>Gobiidae</taxon>
        <taxon>Gobiinae</taxon>
        <taxon>Knipowitschia</taxon>
    </lineage>
</organism>